<evidence type="ECO:0000256" key="5">
    <source>
        <dbReference type="ARBA" id="ARBA00022519"/>
    </source>
</evidence>
<keyword evidence="4 9" id="KW-1003">Cell membrane</keyword>
<dbReference type="RefSeq" id="WP_052359000.1">
    <property type="nucleotide sequence ID" value="NZ_BMNZ01000006.1"/>
</dbReference>
<dbReference type="Pfam" id="PF01061">
    <property type="entry name" value="ABC2_membrane"/>
    <property type="match status" value="1"/>
</dbReference>
<keyword evidence="5" id="KW-0997">Cell inner membrane</keyword>
<keyword evidence="3 9" id="KW-0813">Transport</keyword>
<evidence type="ECO:0000256" key="6">
    <source>
        <dbReference type="ARBA" id="ARBA00022692"/>
    </source>
</evidence>
<comment type="subcellular location">
    <subcellularLocation>
        <location evidence="1">Cell inner membrane</location>
        <topology evidence="1">Multi-pass membrane protein</topology>
    </subcellularLocation>
    <subcellularLocation>
        <location evidence="9">Cell membrane</location>
        <topology evidence="9">Multi-pass membrane protein</topology>
    </subcellularLocation>
</comment>
<evidence type="ECO:0000313" key="12">
    <source>
        <dbReference type="Proteomes" id="UP000623461"/>
    </source>
</evidence>
<reference evidence="12" key="1">
    <citation type="journal article" date="2019" name="Int. J. Syst. Evol. Microbiol.">
        <title>The Global Catalogue of Microorganisms (GCM) 10K type strain sequencing project: providing services to taxonomists for standard genome sequencing and annotation.</title>
        <authorList>
            <consortium name="The Broad Institute Genomics Platform"/>
            <consortium name="The Broad Institute Genome Sequencing Center for Infectious Disease"/>
            <person name="Wu L."/>
            <person name="Ma J."/>
        </authorList>
    </citation>
    <scope>NUCLEOTIDE SEQUENCE [LARGE SCALE GENOMIC DNA]</scope>
    <source>
        <strain evidence="12">JCM 1365</strain>
    </source>
</reference>
<proteinExistence type="inferred from homology"/>
<comment type="caution">
    <text evidence="11">The sequence shown here is derived from an EMBL/GenBank/DDBJ whole genome shotgun (WGS) entry which is preliminary data.</text>
</comment>
<keyword evidence="12" id="KW-1185">Reference proteome</keyword>
<evidence type="ECO:0000256" key="8">
    <source>
        <dbReference type="ARBA" id="ARBA00023136"/>
    </source>
</evidence>
<feature type="transmembrane region" description="Helical" evidence="9">
    <location>
        <begin position="151"/>
        <end position="172"/>
    </location>
</feature>
<keyword evidence="8 9" id="KW-0472">Membrane</keyword>
<accession>A0ABQ2ICS5</accession>
<feature type="transmembrane region" description="Helical" evidence="9">
    <location>
        <begin position="67"/>
        <end position="84"/>
    </location>
</feature>
<keyword evidence="7 9" id="KW-1133">Transmembrane helix</keyword>
<evidence type="ECO:0000256" key="9">
    <source>
        <dbReference type="RuleBase" id="RU361157"/>
    </source>
</evidence>
<comment type="caution">
    <text evidence="9">Lacks conserved residue(s) required for the propagation of feature annotation.</text>
</comment>
<feature type="transmembrane region" description="Helical" evidence="9">
    <location>
        <begin position="112"/>
        <end position="139"/>
    </location>
</feature>
<dbReference type="PANTHER" id="PTHR30413:SF8">
    <property type="entry name" value="TRANSPORT PERMEASE PROTEIN"/>
    <property type="match status" value="1"/>
</dbReference>
<comment type="similarity">
    <text evidence="2 9">Belongs to the ABC-2 integral membrane protein family.</text>
</comment>
<evidence type="ECO:0000313" key="11">
    <source>
        <dbReference type="EMBL" id="GGN04013.1"/>
    </source>
</evidence>
<evidence type="ECO:0000256" key="7">
    <source>
        <dbReference type="ARBA" id="ARBA00022989"/>
    </source>
</evidence>
<dbReference type="InterPro" id="IPR047817">
    <property type="entry name" value="ABC2_TM_bact-type"/>
</dbReference>
<evidence type="ECO:0000256" key="4">
    <source>
        <dbReference type="ARBA" id="ARBA00022475"/>
    </source>
</evidence>
<feature type="transmembrane region" description="Helical" evidence="9">
    <location>
        <begin position="38"/>
        <end position="60"/>
    </location>
</feature>
<dbReference type="Proteomes" id="UP000623461">
    <property type="component" value="Unassembled WGS sequence"/>
</dbReference>
<dbReference type="PROSITE" id="PS51012">
    <property type="entry name" value="ABC_TM2"/>
    <property type="match status" value="1"/>
</dbReference>
<evidence type="ECO:0000256" key="1">
    <source>
        <dbReference type="ARBA" id="ARBA00004429"/>
    </source>
</evidence>
<sequence>MTVNIARQTRGLYRRRQLLWTLVRRDLHVRYASSPIGYLWTIIDPLAMAAIYFVVFTVIFKARSVGYQPYVLFIVIGVLAWQWFQLSVTETARALIAEARLVRSTNMPRELWVVRVVLAKGIEFVLSLPVLAGFAIYFVAVGQGHVNSKLVWFPVGLVLQFLLQVGLGLLLAPITVLFTDTSRIVRIALRMGFYATPIIYGVHAAPESLRTILAFNPMSGVLEAYRAGFFPAELNHRAIVLSAIVSGVLLLVGSYVFSRLEPAVLKEI</sequence>
<evidence type="ECO:0000256" key="3">
    <source>
        <dbReference type="ARBA" id="ARBA00022448"/>
    </source>
</evidence>
<dbReference type="InterPro" id="IPR013525">
    <property type="entry name" value="ABC2_TM"/>
</dbReference>
<organism evidence="11 12">
    <name type="scientific">Terrabacter tumescens</name>
    <dbReference type="NCBI Taxonomy" id="60443"/>
    <lineage>
        <taxon>Bacteria</taxon>
        <taxon>Bacillati</taxon>
        <taxon>Actinomycetota</taxon>
        <taxon>Actinomycetes</taxon>
        <taxon>Micrococcales</taxon>
        <taxon>Intrasporangiaceae</taxon>
        <taxon>Terrabacter</taxon>
    </lineage>
</organism>
<evidence type="ECO:0000256" key="2">
    <source>
        <dbReference type="ARBA" id="ARBA00007783"/>
    </source>
</evidence>
<dbReference type="EMBL" id="BMNZ01000006">
    <property type="protein sequence ID" value="GGN04013.1"/>
    <property type="molecule type" value="Genomic_DNA"/>
</dbReference>
<protein>
    <recommendedName>
        <fullName evidence="9">Transport permease protein</fullName>
    </recommendedName>
</protein>
<evidence type="ECO:0000259" key="10">
    <source>
        <dbReference type="PROSITE" id="PS51012"/>
    </source>
</evidence>
<feature type="transmembrane region" description="Helical" evidence="9">
    <location>
        <begin position="238"/>
        <end position="257"/>
    </location>
</feature>
<name>A0ABQ2ICS5_9MICO</name>
<keyword evidence="6 9" id="KW-0812">Transmembrane</keyword>
<dbReference type="PANTHER" id="PTHR30413">
    <property type="entry name" value="INNER MEMBRANE TRANSPORT PERMEASE"/>
    <property type="match status" value="1"/>
</dbReference>
<gene>
    <name evidence="11" type="ORF">GCM10009721_34260</name>
</gene>
<feature type="domain" description="ABC transmembrane type-2" evidence="10">
    <location>
        <begin position="36"/>
        <end position="260"/>
    </location>
</feature>